<evidence type="ECO:0000313" key="6">
    <source>
        <dbReference type="EMBL" id="RZB86688.1"/>
    </source>
</evidence>
<name>A0A445IKT9_GLYSO</name>
<feature type="domain" description="Peptidase S8/S53" evidence="5">
    <location>
        <begin position="35"/>
        <end position="113"/>
    </location>
</feature>
<dbReference type="SUPFAM" id="SSF52743">
    <property type="entry name" value="Subtilisin-like"/>
    <property type="match status" value="1"/>
</dbReference>
<feature type="chain" id="PRO_5019348714" evidence="4">
    <location>
        <begin position="22"/>
        <end position="153"/>
    </location>
</feature>
<accession>A0A445IKT9</accession>
<keyword evidence="7" id="KW-1185">Reference proteome</keyword>
<dbReference type="Gramene" id="XM_028326722.1">
    <property type="protein sequence ID" value="XP_028182523.1"/>
    <property type="gene ID" value="LOC114369490"/>
</dbReference>
<dbReference type="Gene3D" id="3.40.50.200">
    <property type="entry name" value="Peptidase S8/S53 domain"/>
    <property type="match status" value="1"/>
</dbReference>
<dbReference type="InterPro" id="IPR036852">
    <property type="entry name" value="Peptidase_S8/S53_dom_sf"/>
</dbReference>
<protein>
    <submittedName>
        <fullName evidence="6">Tripeptidyl-peptidase 2</fullName>
    </submittedName>
</protein>
<dbReference type="GO" id="GO:0004252">
    <property type="term" value="F:serine-type endopeptidase activity"/>
    <property type="evidence" value="ECO:0007669"/>
    <property type="project" value="InterPro"/>
</dbReference>
<reference evidence="6 7" key="1">
    <citation type="submission" date="2018-09" db="EMBL/GenBank/DDBJ databases">
        <title>A high-quality reference genome of wild soybean provides a powerful tool to mine soybean genomes.</title>
        <authorList>
            <person name="Xie M."/>
            <person name="Chung C.Y.L."/>
            <person name="Li M.-W."/>
            <person name="Wong F.-L."/>
            <person name="Chan T.-F."/>
            <person name="Lam H.-M."/>
        </authorList>
    </citation>
    <scope>NUCLEOTIDE SEQUENCE [LARGE SCALE GENOMIC DNA]</scope>
    <source>
        <strain evidence="7">cv. W05</strain>
        <tissue evidence="6">Hypocotyl of etiolated seedlings</tissue>
    </source>
</reference>
<dbReference type="Pfam" id="PF00082">
    <property type="entry name" value="Peptidase_S8"/>
    <property type="match status" value="1"/>
</dbReference>
<dbReference type="EMBL" id="QZWG01000010">
    <property type="protein sequence ID" value="RZB86688.1"/>
    <property type="molecule type" value="Genomic_DNA"/>
</dbReference>
<evidence type="ECO:0000256" key="3">
    <source>
        <dbReference type="ARBA" id="ARBA00022825"/>
    </source>
</evidence>
<gene>
    <name evidence="6" type="ORF">D0Y65_026671</name>
</gene>
<dbReference type="PANTHER" id="PTHR43806:SF14">
    <property type="entry name" value="TRIPEPTIDYL-PEPTIDASE 2"/>
    <property type="match status" value="1"/>
</dbReference>
<sequence>MNKPMCIQKLLISLFPSSVFTFSSSKAPLCIFSKLTSSSLERFVWHNCDLINMSYVEATLLSDYGRFVDLVNEEVNKHRLIFVSSVGNSGPRLSTVGAPGGTSSSIIGVGAYVSPAMVVGAHCVVEPPSDELEYTWYIHFSQNFLIDKFVVHC</sequence>
<comment type="caution">
    <text evidence="6">The sequence shown here is derived from an EMBL/GenBank/DDBJ whole genome shotgun (WGS) entry which is preliminary data.</text>
</comment>
<keyword evidence="2" id="KW-0645">Protease</keyword>
<dbReference type="GO" id="GO:0005829">
    <property type="term" value="C:cytosol"/>
    <property type="evidence" value="ECO:0007669"/>
    <property type="project" value="TreeGrafter"/>
</dbReference>
<dbReference type="InterPro" id="IPR000209">
    <property type="entry name" value="Peptidase_S8/S53_dom"/>
</dbReference>
<keyword evidence="4" id="KW-0732">Signal</keyword>
<feature type="signal peptide" evidence="4">
    <location>
        <begin position="1"/>
        <end position="21"/>
    </location>
</feature>
<dbReference type="Proteomes" id="UP000289340">
    <property type="component" value="Chromosome 10"/>
</dbReference>
<evidence type="ECO:0000259" key="5">
    <source>
        <dbReference type="Pfam" id="PF00082"/>
    </source>
</evidence>
<proteinExistence type="inferred from homology"/>
<dbReference type="GO" id="GO:0008240">
    <property type="term" value="F:tripeptidyl-peptidase activity"/>
    <property type="evidence" value="ECO:0007669"/>
    <property type="project" value="TreeGrafter"/>
</dbReference>
<keyword evidence="3" id="KW-0378">Hydrolase</keyword>
<comment type="similarity">
    <text evidence="1">Belongs to the peptidase S8 family.</text>
</comment>
<evidence type="ECO:0000256" key="4">
    <source>
        <dbReference type="SAM" id="SignalP"/>
    </source>
</evidence>
<organism evidence="6 7">
    <name type="scientific">Glycine soja</name>
    <name type="common">Wild soybean</name>
    <dbReference type="NCBI Taxonomy" id="3848"/>
    <lineage>
        <taxon>Eukaryota</taxon>
        <taxon>Viridiplantae</taxon>
        <taxon>Streptophyta</taxon>
        <taxon>Embryophyta</taxon>
        <taxon>Tracheophyta</taxon>
        <taxon>Spermatophyta</taxon>
        <taxon>Magnoliopsida</taxon>
        <taxon>eudicotyledons</taxon>
        <taxon>Gunneridae</taxon>
        <taxon>Pentapetalae</taxon>
        <taxon>rosids</taxon>
        <taxon>fabids</taxon>
        <taxon>Fabales</taxon>
        <taxon>Fabaceae</taxon>
        <taxon>Papilionoideae</taxon>
        <taxon>50 kb inversion clade</taxon>
        <taxon>NPAAA clade</taxon>
        <taxon>indigoferoid/millettioid clade</taxon>
        <taxon>Phaseoleae</taxon>
        <taxon>Glycine</taxon>
        <taxon>Glycine subgen. Soja</taxon>
    </lineage>
</organism>
<evidence type="ECO:0000256" key="2">
    <source>
        <dbReference type="ARBA" id="ARBA00022670"/>
    </source>
</evidence>
<dbReference type="PANTHER" id="PTHR43806">
    <property type="entry name" value="PEPTIDASE S8"/>
    <property type="match status" value="1"/>
</dbReference>
<dbReference type="InterPro" id="IPR050131">
    <property type="entry name" value="Peptidase_S8_subtilisin-like"/>
</dbReference>
<dbReference type="AlphaFoldDB" id="A0A445IKT9"/>
<dbReference type="SMR" id="A0A445IKT9"/>
<evidence type="ECO:0000313" key="7">
    <source>
        <dbReference type="Proteomes" id="UP000289340"/>
    </source>
</evidence>
<evidence type="ECO:0000256" key="1">
    <source>
        <dbReference type="ARBA" id="ARBA00011073"/>
    </source>
</evidence>
<keyword evidence="3" id="KW-0720">Serine protease</keyword>
<dbReference type="GO" id="GO:0006508">
    <property type="term" value="P:proteolysis"/>
    <property type="evidence" value="ECO:0007669"/>
    <property type="project" value="UniProtKB-KW"/>
</dbReference>